<sequence length="143" mass="16390">MMKNFHIFTIVLTIFVTVINGRVYYLPNLDENRYADSSYPIPNEQSSRDLDLSFSAGDLNEFDNKIRPVNKVFTLAVPEKPSIEVNKEELPITRYKLVEAPVKRIGSDDVIVVPESNRKIMKIDKNKGEVILELRVIANHDTI</sequence>
<keyword evidence="1" id="KW-0732">Signal</keyword>
<protein>
    <submittedName>
        <fullName evidence="2">Uncharacterized protein</fullName>
    </submittedName>
</protein>
<feature type="signal peptide" evidence="1">
    <location>
        <begin position="1"/>
        <end position="21"/>
    </location>
</feature>
<evidence type="ECO:0000313" key="3">
    <source>
        <dbReference type="Proteomes" id="UP000250275"/>
    </source>
</evidence>
<name>A0A310SEN2_9HYME</name>
<reference evidence="2 3" key="1">
    <citation type="submission" date="2015-07" db="EMBL/GenBank/DDBJ databases">
        <title>The genome of Eufriesea mexicana.</title>
        <authorList>
            <person name="Pan H."/>
            <person name="Kapheim K."/>
        </authorList>
    </citation>
    <scope>NUCLEOTIDE SEQUENCE [LARGE SCALE GENOMIC DNA]</scope>
    <source>
        <strain evidence="2">0111107269</strain>
        <tissue evidence="2">Whole body</tissue>
    </source>
</reference>
<evidence type="ECO:0000256" key="1">
    <source>
        <dbReference type="SAM" id="SignalP"/>
    </source>
</evidence>
<dbReference type="OrthoDB" id="7662308at2759"/>
<feature type="chain" id="PRO_5016461932" evidence="1">
    <location>
        <begin position="22"/>
        <end position="143"/>
    </location>
</feature>
<keyword evidence="3" id="KW-1185">Reference proteome</keyword>
<organism evidence="2 3">
    <name type="scientific">Eufriesea mexicana</name>
    <dbReference type="NCBI Taxonomy" id="516756"/>
    <lineage>
        <taxon>Eukaryota</taxon>
        <taxon>Metazoa</taxon>
        <taxon>Ecdysozoa</taxon>
        <taxon>Arthropoda</taxon>
        <taxon>Hexapoda</taxon>
        <taxon>Insecta</taxon>
        <taxon>Pterygota</taxon>
        <taxon>Neoptera</taxon>
        <taxon>Endopterygota</taxon>
        <taxon>Hymenoptera</taxon>
        <taxon>Apocrita</taxon>
        <taxon>Aculeata</taxon>
        <taxon>Apoidea</taxon>
        <taxon>Anthophila</taxon>
        <taxon>Apidae</taxon>
        <taxon>Eufriesea</taxon>
    </lineage>
</organism>
<evidence type="ECO:0000313" key="2">
    <source>
        <dbReference type="EMBL" id="OAD56358.1"/>
    </source>
</evidence>
<dbReference type="Proteomes" id="UP000250275">
    <property type="component" value="Unassembled WGS sequence"/>
</dbReference>
<dbReference type="AlphaFoldDB" id="A0A310SEN2"/>
<proteinExistence type="predicted"/>
<accession>A0A310SEN2</accession>
<gene>
    <name evidence="2" type="ORF">WN48_03484</name>
</gene>
<dbReference type="EMBL" id="KQ762031">
    <property type="protein sequence ID" value="OAD56358.1"/>
    <property type="molecule type" value="Genomic_DNA"/>
</dbReference>